<dbReference type="Proteomes" id="UP000265643">
    <property type="component" value="Unassembled WGS sequence"/>
</dbReference>
<dbReference type="RefSeq" id="WP_119297434.1">
    <property type="nucleotide sequence ID" value="NZ_BHGK01000001.1"/>
</dbReference>
<dbReference type="AlphaFoldDB" id="A0A391NYY4"/>
<gene>
    <name evidence="2" type="ORF">KGMB01110_04630</name>
</gene>
<dbReference type="EMBL" id="BHGK01000001">
    <property type="protein sequence ID" value="GCA66027.1"/>
    <property type="molecule type" value="Genomic_DNA"/>
</dbReference>
<proteinExistence type="predicted"/>
<sequence>MGGRGSASGKKAHLPNYKNAVIDTHGKFKNYLLNPTKSAGKADFFNSIGYNMRNYKTFERDIRSGLKNNPAIVYKTNKYGHTAYSVDMELGINKKKNVITGWQIDNGEKKPRFITAYPKKKGGK</sequence>
<evidence type="ECO:0000313" key="3">
    <source>
        <dbReference type="Proteomes" id="UP000265643"/>
    </source>
</evidence>
<protein>
    <recommendedName>
        <fullName evidence="1">DUF6883 domain-containing protein</fullName>
    </recommendedName>
</protein>
<feature type="domain" description="DUF6883" evidence="1">
    <location>
        <begin position="14"/>
        <end position="120"/>
    </location>
</feature>
<dbReference type="Pfam" id="PF21814">
    <property type="entry name" value="DUF6883"/>
    <property type="match status" value="1"/>
</dbReference>
<accession>A0A391NYY4</accession>
<evidence type="ECO:0000313" key="2">
    <source>
        <dbReference type="EMBL" id="GCA66027.1"/>
    </source>
</evidence>
<reference evidence="3" key="1">
    <citation type="submission" date="2018-09" db="EMBL/GenBank/DDBJ databases">
        <title>Draft Genome Sequence of Mediterraneibacter sp. KCTC 15684.</title>
        <authorList>
            <person name="Kim J.S."/>
            <person name="Han K.I."/>
            <person name="Suh M.K."/>
            <person name="Lee K.C."/>
            <person name="Eom M.K."/>
            <person name="Lee J.H."/>
            <person name="Park S.H."/>
            <person name="Kang S.W."/>
            <person name="Park J.E."/>
            <person name="Oh B.S."/>
            <person name="Yu S.Y."/>
            <person name="Choi S.H."/>
            <person name="Lee D.H."/>
            <person name="Yoon H."/>
            <person name="Kim B."/>
            <person name="Yang S.J."/>
            <person name="Lee J.S."/>
        </authorList>
    </citation>
    <scope>NUCLEOTIDE SEQUENCE [LARGE SCALE GENOMIC DNA]</scope>
    <source>
        <strain evidence="3">KCTC 15684</strain>
    </source>
</reference>
<dbReference type="InterPro" id="IPR049250">
    <property type="entry name" value="DUF6883"/>
</dbReference>
<evidence type="ECO:0000259" key="1">
    <source>
        <dbReference type="Pfam" id="PF21814"/>
    </source>
</evidence>
<comment type="caution">
    <text evidence="2">The sequence shown here is derived from an EMBL/GenBank/DDBJ whole genome shotgun (WGS) entry which is preliminary data.</text>
</comment>
<name>A0A391NYY4_9FIRM</name>
<organism evidence="2 3">
    <name type="scientific">Mediterraneibacter butyricigenes</name>
    <dbReference type="NCBI Taxonomy" id="2316025"/>
    <lineage>
        <taxon>Bacteria</taxon>
        <taxon>Bacillati</taxon>
        <taxon>Bacillota</taxon>
        <taxon>Clostridia</taxon>
        <taxon>Lachnospirales</taxon>
        <taxon>Lachnospiraceae</taxon>
        <taxon>Mediterraneibacter</taxon>
    </lineage>
</organism>
<keyword evidence="3" id="KW-1185">Reference proteome</keyword>